<dbReference type="eggNOG" id="ENOG502SYFD">
    <property type="taxonomic scope" value="Eukaryota"/>
</dbReference>
<dbReference type="STRING" id="296587.C1EFM7"/>
<keyword evidence="2" id="KW-1185">Reference proteome</keyword>
<dbReference type="RefSeq" id="XP_002505857.1">
    <property type="nucleotide sequence ID" value="XM_002505811.1"/>
</dbReference>
<gene>
    <name evidence="1" type="ORF">MICPUN_63846</name>
</gene>
<dbReference type="GeneID" id="8248553"/>
<dbReference type="CDD" id="cd04508">
    <property type="entry name" value="Tudor_SF"/>
    <property type="match status" value="1"/>
</dbReference>
<evidence type="ECO:0000313" key="1">
    <source>
        <dbReference type="EMBL" id="ACO67115.1"/>
    </source>
</evidence>
<reference evidence="1 2" key="1">
    <citation type="journal article" date="2009" name="Science">
        <title>Green evolution and dynamic adaptations revealed by genomes of the marine picoeukaryotes Micromonas.</title>
        <authorList>
            <person name="Worden A.Z."/>
            <person name="Lee J.H."/>
            <person name="Mock T."/>
            <person name="Rouze P."/>
            <person name="Simmons M.P."/>
            <person name="Aerts A.L."/>
            <person name="Allen A.E."/>
            <person name="Cuvelier M.L."/>
            <person name="Derelle E."/>
            <person name="Everett M.V."/>
            <person name="Foulon E."/>
            <person name="Grimwood J."/>
            <person name="Gundlach H."/>
            <person name="Henrissat B."/>
            <person name="Napoli C."/>
            <person name="McDonald S.M."/>
            <person name="Parker M.S."/>
            <person name="Rombauts S."/>
            <person name="Salamov A."/>
            <person name="Von Dassow P."/>
            <person name="Badger J.H."/>
            <person name="Coutinho P.M."/>
            <person name="Demir E."/>
            <person name="Dubchak I."/>
            <person name="Gentemann C."/>
            <person name="Eikrem W."/>
            <person name="Gready J.E."/>
            <person name="John U."/>
            <person name="Lanier W."/>
            <person name="Lindquist E.A."/>
            <person name="Lucas S."/>
            <person name="Mayer K.F."/>
            <person name="Moreau H."/>
            <person name="Not F."/>
            <person name="Otillar R."/>
            <person name="Panaud O."/>
            <person name="Pangilinan J."/>
            <person name="Paulsen I."/>
            <person name="Piegu B."/>
            <person name="Poliakov A."/>
            <person name="Robbens S."/>
            <person name="Schmutz J."/>
            <person name="Toulza E."/>
            <person name="Wyss T."/>
            <person name="Zelensky A."/>
            <person name="Zhou K."/>
            <person name="Armbrust E.V."/>
            <person name="Bhattacharya D."/>
            <person name="Goodenough U.W."/>
            <person name="Van de Peer Y."/>
            <person name="Grigoriev I.V."/>
        </authorList>
    </citation>
    <scope>NUCLEOTIDE SEQUENCE [LARGE SCALE GENOMIC DNA]</scope>
    <source>
        <strain evidence="2">RCC299 / NOUM17</strain>
    </source>
</reference>
<dbReference type="Gene3D" id="2.30.30.140">
    <property type="match status" value="1"/>
</dbReference>
<protein>
    <recommendedName>
        <fullName evidence="3">Tudor domain-containing protein</fullName>
    </recommendedName>
</protein>
<organism evidence="1 2">
    <name type="scientific">Micromonas commoda (strain RCC299 / NOUM17 / CCMP2709)</name>
    <name type="common">Picoplanktonic green alga</name>
    <dbReference type="NCBI Taxonomy" id="296587"/>
    <lineage>
        <taxon>Eukaryota</taxon>
        <taxon>Viridiplantae</taxon>
        <taxon>Chlorophyta</taxon>
        <taxon>Mamiellophyceae</taxon>
        <taxon>Mamiellales</taxon>
        <taxon>Mamiellaceae</taxon>
        <taxon>Micromonas</taxon>
    </lineage>
</organism>
<accession>C1EFM7</accession>
<dbReference type="SUPFAM" id="SSF63748">
    <property type="entry name" value="Tudor/PWWP/MBT"/>
    <property type="match status" value="1"/>
</dbReference>
<name>C1EFM7_MICCC</name>
<dbReference type="AlphaFoldDB" id="C1EFM7"/>
<dbReference type="EMBL" id="CP001331">
    <property type="protein sequence ID" value="ACO67115.1"/>
    <property type="molecule type" value="Genomic_DNA"/>
</dbReference>
<dbReference type="KEGG" id="mis:MICPUN_63846"/>
<proteinExistence type="predicted"/>
<evidence type="ECO:0000313" key="2">
    <source>
        <dbReference type="Proteomes" id="UP000002009"/>
    </source>
</evidence>
<sequence>MGLKKPSAGFIQPPEGDLSALNNAQIELFWPDDGMWYKAEVVSLNTRNRSAKVLYATGDVETLSIDEIAQEGHLNVCT</sequence>
<evidence type="ECO:0008006" key="3">
    <source>
        <dbReference type="Google" id="ProtNLM"/>
    </source>
</evidence>
<dbReference type="OrthoDB" id="495896at2759"/>
<dbReference type="Proteomes" id="UP000002009">
    <property type="component" value="Chromosome 13"/>
</dbReference>
<dbReference type="InParanoid" id="C1EFM7"/>